<dbReference type="Pfam" id="PF01909">
    <property type="entry name" value="NTP_transf_2"/>
    <property type="match status" value="1"/>
</dbReference>
<dbReference type="CDD" id="cd05403">
    <property type="entry name" value="NT_KNTase_like"/>
    <property type="match status" value="1"/>
</dbReference>
<dbReference type="AlphaFoldDB" id="A0A371R4P9"/>
<dbReference type="InterPro" id="IPR002934">
    <property type="entry name" value="Polymerase_NTP_transf_dom"/>
</dbReference>
<gene>
    <name evidence="2" type="ORF">CGL51_01885</name>
    <name evidence="3" type="ORF">CGL52_06185</name>
</gene>
<proteinExistence type="predicted"/>
<evidence type="ECO:0000313" key="5">
    <source>
        <dbReference type="Proteomes" id="UP000257123"/>
    </source>
</evidence>
<dbReference type="InterPro" id="IPR043519">
    <property type="entry name" value="NT_sf"/>
</dbReference>
<dbReference type="Proteomes" id="UP000256877">
    <property type="component" value="Unassembled WGS sequence"/>
</dbReference>
<evidence type="ECO:0000259" key="1">
    <source>
        <dbReference type="Pfam" id="PF01909"/>
    </source>
</evidence>
<dbReference type="PANTHER" id="PTHR43449">
    <property type="entry name" value="NUCLEOTIDYLTRANSFERASE"/>
    <property type="match status" value="1"/>
</dbReference>
<evidence type="ECO:0000313" key="4">
    <source>
        <dbReference type="Proteomes" id="UP000256877"/>
    </source>
</evidence>
<dbReference type="GO" id="GO:0016779">
    <property type="term" value="F:nucleotidyltransferase activity"/>
    <property type="evidence" value="ECO:0007669"/>
    <property type="project" value="InterPro"/>
</dbReference>
<evidence type="ECO:0000313" key="2">
    <source>
        <dbReference type="EMBL" id="RFA98125.1"/>
    </source>
</evidence>
<dbReference type="Proteomes" id="UP000257123">
    <property type="component" value="Unassembled WGS sequence"/>
</dbReference>
<feature type="domain" description="Polymerase nucleotidyl transferase" evidence="1">
    <location>
        <begin position="18"/>
        <end position="61"/>
    </location>
</feature>
<reference evidence="4 5" key="1">
    <citation type="submission" date="2017-07" db="EMBL/GenBank/DDBJ databases">
        <title>Draft genome sequence of aerobic hyperthermophilic archaea, Pyrobaculum aerophilum YKB31 and YKB32.</title>
        <authorList>
            <person name="Mochizuki T."/>
            <person name="Berliner A.J."/>
            <person name="Yoshida-Takashima Y."/>
            <person name="Takaki Y."/>
            <person name="Nunoura T."/>
            <person name="Takai K."/>
        </authorList>
    </citation>
    <scope>NUCLEOTIDE SEQUENCE [LARGE SCALE GENOMIC DNA]</scope>
    <source>
        <strain evidence="2 5">YKB31</strain>
        <strain evidence="3 4">YKB32</strain>
    </source>
</reference>
<dbReference type="SUPFAM" id="SSF81301">
    <property type="entry name" value="Nucleotidyltransferase"/>
    <property type="match status" value="1"/>
</dbReference>
<dbReference type="PANTHER" id="PTHR43449:SF3">
    <property type="entry name" value="POLYMERASE NUCLEOTIDYL TRANSFERASE DOMAIN-CONTAINING PROTEIN"/>
    <property type="match status" value="1"/>
</dbReference>
<protein>
    <recommendedName>
        <fullName evidence="1">Polymerase nucleotidyl transferase domain-containing protein</fullName>
    </recommendedName>
</protein>
<dbReference type="EMBL" id="NMUF01000013">
    <property type="protein sequence ID" value="RFA98989.1"/>
    <property type="molecule type" value="Genomic_DNA"/>
</dbReference>
<evidence type="ECO:0000313" key="3">
    <source>
        <dbReference type="EMBL" id="RFA98989.1"/>
    </source>
</evidence>
<comment type="caution">
    <text evidence="3">The sequence shown here is derived from an EMBL/GenBank/DDBJ whole genome shotgun (WGS) entry which is preliminary data.</text>
</comment>
<sequence length="137" mass="15390">MDKWIEIAKAREGEIRARVKQYITERCPSADVVLFGSRARGDYHALSDWDLAIITPAGKYAVVHEEFGQAVYLPLSALNDILTSSMLILDIAHDGVLLCGKGDYWHILLKKVKEYVSEKGLIRTREGWYPAAAEQAL</sequence>
<dbReference type="OrthoDB" id="9287at2157"/>
<dbReference type="Gene3D" id="3.30.460.10">
    <property type="entry name" value="Beta Polymerase, domain 2"/>
    <property type="match status" value="1"/>
</dbReference>
<accession>A0A371R4P9</accession>
<name>A0A371R4P9_9CREN</name>
<dbReference type="EMBL" id="NMUE01000003">
    <property type="protein sequence ID" value="RFA98125.1"/>
    <property type="molecule type" value="Genomic_DNA"/>
</dbReference>
<organism evidence="3 4">
    <name type="scientific">Pyrobaculum aerophilum</name>
    <dbReference type="NCBI Taxonomy" id="13773"/>
    <lineage>
        <taxon>Archaea</taxon>
        <taxon>Thermoproteota</taxon>
        <taxon>Thermoprotei</taxon>
        <taxon>Thermoproteales</taxon>
        <taxon>Thermoproteaceae</taxon>
        <taxon>Pyrobaculum</taxon>
    </lineage>
</organism>